<proteinExistence type="predicted"/>
<dbReference type="AlphaFoldDB" id="A0A5K7YJC3"/>
<dbReference type="OrthoDB" id="5420306at2"/>
<gene>
    <name evidence="1" type="ORF">DSCA_21700</name>
</gene>
<name>A0A5K7YJC3_9BACT</name>
<protein>
    <submittedName>
        <fullName evidence="1">Uncharacterized protein</fullName>
    </submittedName>
</protein>
<evidence type="ECO:0000313" key="2">
    <source>
        <dbReference type="Proteomes" id="UP000427906"/>
    </source>
</evidence>
<accession>A0A5K7YJC3</accession>
<reference evidence="1 2" key="1">
    <citation type="submission" date="2019-11" db="EMBL/GenBank/DDBJ databases">
        <title>Comparative genomics of hydrocarbon-degrading Desulfosarcina strains.</title>
        <authorList>
            <person name="Watanabe M."/>
            <person name="Kojima H."/>
            <person name="Fukui M."/>
        </authorList>
    </citation>
    <scope>NUCLEOTIDE SEQUENCE [LARGE SCALE GENOMIC DNA]</scope>
    <source>
        <strain evidence="1 2">PL12</strain>
    </source>
</reference>
<sequence length="114" mass="13151">MDKISIMEASVRKWDRIIAGKGMDGGVLDCPPCRIFYVLVCVGCPIAQYTGKKFCKGSPYIEWYWHQNDAHGKMFRKVYCPECERLARNMRDFMVEIVEHLKSREAAVKSGERA</sequence>
<dbReference type="EMBL" id="AP021874">
    <property type="protein sequence ID" value="BBO68240.1"/>
    <property type="molecule type" value="Genomic_DNA"/>
</dbReference>
<organism evidence="1 2">
    <name type="scientific">Desulfosarcina alkanivorans</name>
    <dbReference type="NCBI Taxonomy" id="571177"/>
    <lineage>
        <taxon>Bacteria</taxon>
        <taxon>Pseudomonadati</taxon>
        <taxon>Thermodesulfobacteriota</taxon>
        <taxon>Desulfobacteria</taxon>
        <taxon>Desulfobacterales</taxon>
        <taxon>Desulfosarcinaceae</taxon>
        <taxon>Desulfosarcina</taxon>
    </lineage>
</organism>
<dbReference type="RefSeq" id="WP_155316423.1">
    <property type="nucleotide sequence ID" value="NZ_AP021874.1"/>
</dbReference>
<evidence type="ECO:0000313" key="1">
    <source>
        <dbReference type="EMBL" id="BBO68240.1"/>
    </source>
</evidence>
<keyword evidence="2" id="KW-1185">Reference proteome</keyword>
<dbReference type="Proteomes" id="UP000427906">
    <property type="component" value="Chromosome"/>
</dbReference>
<dbReference type="KEGG" id="dalk:DSCA_21700"/>